<evidence type="ECO:0000256" key="2">
    <source>
        <dbReference type="ARBA" id="ARBA00022490"/>
    </source>
</evidence>
<accession>A0ABV4NZA9</accession>
<evidence type="ECO:0000256" key="3">
    <source>
        <dbReference type="ARBA" id="ARBA00022801"/>
    </source>
</evidence>
<dbReference type="RefSeq" id="WP_371839026.1">
    <property type="nucleotide sequence ID" value="NZ_JBGMEK010000021.1"/>
</dbReference>
<dbReference type="EC" id="3.6.1.-" evidence="5"/>
<dbReference type="PANTHER" id="PTHR43213:SF10">
    <property type="entry name" value="7-METHYL-GTP PYROPHOSPHATASE"/>
    <property type="match status" value="1"/>
</dbReference>
<keyword evidence="3 5" id="KW-0378">Hydrolase</keyword>
<dbReference type="Pfam" id="PF02545">
    <property type="entry name" value="Maf"/>
    <property type="match status" value="1"/>
</dbReference>
<evidence type="ECO:0000313" key="6">
    <source>
        <dbReference type="EMBL" id="MFA0811463.1"/>
    </source>
</evidence>
<gene>
    <name evidence="6" type="ORF">ACCI49_11095</name>
</gene>
<feature type="site" description="Important for substrate specificity" evidence="5">
    <location>
        <position position="13"/>
    </location>
</feature>
<dbReference type="GO" id="GO:0016787">
    <property type="term" value="F:hydrolase activity"/>
    <property type="evidence" value="ECO:0007669"/>
    <property type="project" value="UniProtKB-KW"/>
</dbReference>
<protein>
    <recommendedName>
        <fullName evidence="5">7-methyl-GTP pyrophosphatase</fullName>
        <shortName evidence="5">m(7)GTP pyrophosphatase</shortName>
        <ecNumber evidence="5">3.6.1.-</ecNumber>
    </recommendedName>
</protein>
<comment type="catalytic activity">
    <reaction evidence="5">
        <text>N(7)-methyl-GTP + H2O = N(7)-methyl-GMP + diphosphate + H(+)</text>
        <dbReference type="Rhea" id="RHEA:58744"/>
        <dbReference type="ChEBI" id="CHEBI:15377"/>
        <dbReference type="ChEBI" id="CHEBI:15378"/>
        <dbReference type="ChEBI" id="CHEBI:33019"/>
        <dbReference type="ChEBI" id="CHEBI:58285"/>
        <dbReference type="ChEBI" id="CHEBI:87133"/>
    </reaction>
</comment>
<reference evidence="6 7" key="1">
    <citation type="submission" date="2024-08" db="EMBL/GenBank/DDBJ databases">
        <authorList>
            <person name="Ishaq N."/>
        </authorList>
    </citation>
    <scope>NUCLEOTIDE SEQUENCE [LARGE SCALE GENOMIC DNA]</scope>
    <source>
        <strain evidence="6 7">DSM 18651</strain>
    </source>
</reference>
<dbReference type="InterPro" id="IPR003697">
    <property type="entry name" value="Maf-like"/>
</dbReference>
<dbReference type="HAMAP" id="MF_00528">
    <property type="entry name" value="Maf"/>
    <property type="match status" value="1"/>
</dbReference>
<feature type="site" description="Important for substrate specificity" evidence="5">
    <location>
        <position position="71"/>
    </location>
</feature>
<dbReference type="NCBIfam" id="TIGR00172">
    <property type="entry name" value="maf"/>
    <property type="match status" value="1"/>
</dbReference>
<comment type="subcellular location">
    <subcellularLocation>
        <location evidence="1 5">Cytoplasm</location>
    </subcellularLocation>
</comment>
<evidence type="ECO:0000256" key="4">
    <source>
        <dbReference type="ARBA" id="ARBA00023080"/>
    </source>
</evidence>
<proteinExistence type="inferred from homology"/>
<sequence length="204" mass="22207">MALSLILASSSPYRRTLLKQLRLPFRHFAPHINEEAKPRESASALALRLAEEKACALAPANPQSLIIGSDQVAECNGRILGKPGNREGAIAQLRACSGSKITFFTGLSVFNSATKKHLSSVETFTVYFRQLSIEQIERYVELEEPYDCAGSFKVEGLGITLFEKLEGSDINTLVGLPLIRLVDFLGEFGISPLAPATREPKAAS</sequence>
<dbReference type="Gene3D" id="3.90.950.10">
    <property type="match status" value="1"/>
</dbReference>
<comment type="similarity">
    <text evidence="5">Belongs to the Maf family. YceF subfamily.</text>
</comment>
<keyword evidence="2 5" id="KW-0963">Cytoplasm</keyword>
<dbReference type="PIRSF" id="PIRSF006305">
    <property type="entry name" value="Maf"/>
    <property type="match status" value="1"/>
</dbReference>
<keyword evidence="4 5" id="KW-0546">Nucleotide metabolism</keyword>
<evidence type="ECO:0000313" key="7">
    <source>
        <dbReference type="Proteomes" id="UP001569428"/>
    </source>
</evidence>
<comment type="cofactor">
    <cofactor evidence="5">
        <name>a divalent metal cation</name>
        <dbReference type="ChEBI" id="CHEBI:60240"/>
    </cofactor>
</comment>
<dbReference type="PANTHER" id="PTHR43213">
    <property type="entry name" value="BIFUNCTIONAL DTTP/UTP PYROPHOSPHATASE/METHYLTRANSFERASE PROTEIN-RELATED"/>
    <property type="match status" value="1"/>
</dbReference>
<feature type="site" description="Important for substrate specificity" evidence="5">
    <location>
        <position position="155"/>
    </location>
</feature>
<dbReference type="EMBL" id="JBGMEK010000021">
    <property type="protein sequence ID" value="MFA0811463.1"/>
    <property type="molecule type" value="Genomic_DNA"/>
</dbReference>
<evidence type="ECO:0000256" key="1">
    <source>
        <dbReference type="ARBA" id="ARBA00004496"/>
    </source>
</evidence>
<evidence type="ECO:0000256" key="5">
    <source>
        <dbReference type="HAMAP-Rule" id="MF_00528"/>
    </source>
</evidence>
<feature type="active site" description="Proton acceptor" evidence="5">
    <location>
        <position position="70"/>
    </location>
</feature>
<comment type="caution">
    <text evidence="5">Lacks conserved residue(s) required for the propagation of feature annotation.</text>
</comment>
<dbReference type="SUPFAM" id="SSF52972">
    <property type="entry name" value="ITPase-like"/>
    <property type="match status" value="1"/>
</dbReference>
<keyword evidence="7" id="KW-1185">Reference proteome</keyword>
<dbReference type="CDD" id="cd00555">
    <property type="entry name" value="Maf"/>
    <property type="match status" value="1"/>
</dbReference>
<name>A0ABV4NZA9_9GAMM</name>
<dbReference type="InterPro" id="IPR029001">
    <property type="entry name" value="ITPase-like_fam"/>
</dbReference>
<comment type="function">
    <text evidence="5">Nucleoside triphosphate pyrophosphatase that hydrolyzes 7-methyl-GTP (m(7)GTP). May have a dual role in cell division arrest and in preventing the incorporation of modified nucleotides into cellular nucleic acids.</text>
</comment>
<dbReference type="Proteomes" id="UP001569428">
    <property type="component" value="Unassembled WGS sequence"/>
</dbReference>
<comment type="caution">
    <text evidence="6">The sequence shown here is derived from an EMBL/GenBank/DDBJ whole genome shotgun (WGS) entry which is preliminary data.</text>
</comment>
<organism evidence="6 7">
    <name type="scientific">Microbulbifer epialgicus</name>
    <dbReference type="NCBI Taxonomy" id="393907"/>
    <lineage>
        <taxon>Bacteria</taxon>
        <taxon>Pseudomonadati</taxon>
        <taxon>Pseudomonadota</taxon>
        <taxon>Gammaproteobacteria</taxon>
        <taxon>Cellvibrionales</taxon>
        <taxon>Microbulbiferaceae</taxon>
        <taxon>Microbulbifer</taxon>
    </lineage>
</organism>